<dbReference type="AlphaFoldDB" id="A0A4C1V6T2"/>
<evidence type="ECO:0000313" key="1">
    <source>
        <dbReference type="EMBL" id="GBP34349.1"/>
    </source>
</evidence>
<proteinExistence type="predicted"/>
<accession>A0A4C1V6T2</accession>
<reference evidence="1 2" key="1">
    <citation type="journal article" date="2019" name="Commun. Biol.">
        <title>The bagworm genome reveals a unique fibroin gene that provides high tensile strength.</title>
        <authorList>
            <person name="Kono N."/>
            <person name="Nakamura H."/>
            <person name="Ohtoshi R."/>
            <person name="Tomita M."/>
            <person name="Numata K."/>
            <person name="Arakawa K."/>
        </authorList>
    </citation>
    <scope>NUCLEOTIDE SEQUENCE [LARGE SCALE GENOMIC DNA]</scope>
</reference>
<comment type="caution">
    <text evidence="1">The sequence shown here is derived from an EMBL/GenBank/DDBJ whole genome shotgun (WGS) entry which is preliminary data.</text>
</comment>
<protein>
    <submittedName>
        <fullName evidence="1">Uncharacterized protein</fullName>
    </submittedName>
</protein>
<evidence type="ECO:0000313" key="2">
    <source>
        <dbReference type="Proteomes" id="UP000299102"/>
    </source>
</evidence>
<dbReference type="EMBL" id="BGZK01000287">
    <property type="protein sequence ID" value="GBP34349.1"/>
    <property type="molecule type" value="Genomic_DNA"/>
</dbReference>
<name>A0A4C1V6T2_EUMVA</name>
<keyword evidence="2" id="KW-1185">Reference proteome</keyword>
<gene>
    <name evidence="1" type="ORF">EVAR_7401_1</name>
</gene>
<sequence>MHASHYYISTFTPGRYTTRHTNRAVWRRRTAGRRYLQPAPLKRGARQILALLRLQTHSLTLAFSCTTKNHVVGRGHFQVRDNQSVIDRSALARDHSYKSIPYLCFSNEEKKMSLPEFKFRTFLSDGEVEFKMNNVANAQRSRHPISKHDGRLRCARA</sequence>
<dbReference type="Proteomes" id="UP000299102">
    <property type="component" value="Unassembled WGS sequence"/>
</dbReference>
<organism evidence="1 2">
    <name type="scientific">Eumeta variegata</name>
    <name type="common">Bagworm moth</name>
    <name type="synonym">Eumeta japonica</name>
    <dbReference type="NCBI Taxonomy" id="151549"/>
    <lineage>
        <taxon>Eukaryota</taxon>
        <taxon>Metazoa</taxon>
        <taxon>Ecdysozoa</taxon>
        <taxon>Arthropoda</taxon>
        <taxon>Hexapoda</taxon>
        <taxon>Insecta</taxon>
        <taxon>Pterygota</taxon>
        <taxon>Neoptera</taxon>
        <taxon>Endopterygota</taxon>
        <taxon>Lepidoptera</taxon>
        <taxon>Glossata</taxon>
        <taxon>Ditrysia</taxon>
        <taxon>Tineoidea</taxon>
        <taxon>Psychidae</taxon>
        <taxon>Oiketicinae</taxon>
        <taxon>Eumeta</taxon>
    </lineage>
</organism>